<comment type="caution">
    <text evidence="3">The sequence shown here is derived from an EMBL/GenBank/DDBJ whole genome shotgun (WGS) entry which is preliminary data.</text>
</comment>
<reference evidence="3 4" key="1">
    <citation type="submission" date="2019-10" db="EMBL/GenBank/DDBJ databases">
        <title>Rudanella paleaurantiibacter sp. nov., isolated from sludge.</title>
        <authorList>
            <person name="Xu S.Q."/>
        </authorList>
    </citation>
    <scope>NUCLEOTIDE SEQUENCE [LARGE SCALE GENOMIC DNA]</scope>
    <source>
        <strain evidence="3 4">HX-22-17</strain>
    </source>
</reference>
<dbReference type="PANTHER" id="PTHR34220">
    <property type="entry name" value="SENSOR HISTIDINE KINASE YPDA"/>
    <property type="match status" value="1"/>
</dbReference>
<evidence type="ECO:0000256" key="1">
    <source>
        <dbReference type="SAM" id="Phobius"/>
    </source>
</evidence>
<dbReference type="EMBL" id="WELI01000011">
    <property type="protein sequence ID" value="KAB7727298.1"/>
    <property type="molecule type" value="Genomic_DNA"/>
</dbReference>
<proteinExistence type="predicted"/>
<dbReference type="InterPro" id="IPR010559">
    <property type="entry name" value="Sig_transdc_His_kin_internal"/>
</dbReference>
<feature type="transmembrane region" description="Helical" evidence="1">
    <location>
        <begin position="64"/>
        <end position="81"/>
    </location>
</feature>
<keyword evidence="4" id="KW-1185">Reference proteome</keyword>
<feature type="domain" description="Signal transduction histidine kinase internal region" evidence="2">
    <location>
        <begin position="194"/>
        <end position="272"/>
    </location>
</feature>
<dbReference type="RefSeq" id="WP_152126374.1">
    <property type="nucleotide sequence ID" value="NZ_WELI01000011.1"/>
</dbReference>
<keyword evidence="1" id="KW-0472">Membrane</keyword>
<dbReference type="GO" id="GO:0016020">
    <property type="term" value="C:membrane"/>
    <property type="evidence" value="ECO:0007669"/>
    <property type="project" value="InterPro"/>
</dbReference>
<evidence type="ECO:0000313" key="4">
    <source>
        <dbReference type="Proteomes" id="UP000488299"/>
    </source>
</evidence>
<keyword evidence="1" id="KW-1133">Transmembrane helix</keyword>
<dbReference type="InterPro" id="IPR050640">
    <property type="entry name" value="Bact_2-comp_sensor_kinase"/>
</dbReference>
<evidence type="ECO:0000259" key="2">
    <source>
        <dbReference type="Pfam" id="PF06580"/>
    </source>
</evidence>
<dbReference type="Proteomes" id="UP000488299">
    <property type="component" value="Unassembled WGS sequence"/>
</dbReference>
<dbReference type="Gene3D" id="3.30.565.10">
    <property type="entry name" value="Histidine kinase-like ATPase, C-terminal domain"/>
    <property type="match status" value="1"/>
</dbReference>
<gene>
    <name evidence="3" type="ORF">F5984_21970</name>
</gene>
<sequence>MPLRQNVQQWVNDFLFDSPRYRRWRPLYHLVFWITELVIQLWLFRDLHPGAKPAYAWVEASKHVGYNILVYYSLLFWWNRVPSTYKVGTLPLLLAVLVNGNIVFTYLHDYLILQYKLLPESRAFWQLIFKRSGAGFESFYAQNWLNGFIFYQVINPQSLCYVIKLSKEAVRYANRNLILEQDNMRIAQENLNLELNFLKAQVNPHFFFNTLNSLYSLSIKKSDRAPDLILRLSDLMRYALYNTDLPQMPLQDEIDFLQNYFYIEQTRLGSRIDLTFEVEGDPSPHVIPPLLLIVFVENAFKHGVKNELKQGSVHIRLNLTPNAITFWIANSIPAHSDLMKPTAARRDGGIGIENARRRLSILYPGRHSLRIESHPEQFVVQLVLHPAPTTQPEPIPRPSTIDEN</sequence>
<accession>A0A7J5TTS5</accession>
<dbReference type="InterPro" id="IPR036890">
    <property type="entry name" value="HATPase_C_sf"/>
</dbReference>
<dbReference type="AlphaFoldDB" id="A0A7J5TTS5"/>
<keyword evidence="1" id="KW-0812">Transmembrane</keyword>
<protein>
    <recommendedName>
        <fullName evidence="2">Signal transduction histidine kinase internal region domain-containing protein</fullName>
    </recommendedName>
</protein>
<feature type="transmembrane region" description="Helical" evidence="1">
    <location>
        <begin position="88"/>
        <end position="107"/>
    </location>
</feature>
<evidence type="ECO:0000313" key="3">
    <source>
        <dbReference type="EMBL" id="KAB7727298.1"/>
    </source>
</evidence>
<feature type="transmembrane region" description="Helical" evidence="1">
    <location>
        <begin position="27"/>
        <end position="44"/>
    </location>
</feature>
<dbReference type="SUPFAM" id="SSF55874">
    <property type="entry name" value="ATPase domain of HSP90 chaperone/DNA topoisomerase II/histidine kinase"/>
    <property type="match status" value="1"/>
</dbReference>
<dbReference type="GO" id="GO:0000155">
    <property type="term" value="F:phosphorelay sensor kinase activity"/>
    <property type="evidence" value="ECO:0007669"/>
    <property type="project" value="InterPro"/>
</dbReference>
<name>A0A7J5TTS5_9BACT</name>
<dbReference type="PANTHER" id="PTHR34220:SF7">
    <property type="entry name" value="SENSOR HISTIDINE KINASE YPDA"/>
    <property type="match status" value="1"/>
</dbReference>
<dbReference type="Pfam" id="PF06580">
    <property type="entry name" value="His_kinase"/>
    <property type="match status" value="1"/>
</dbReference>
<organism evidence="3 4">
    <name type="scientific">Rudanella paleaurantiibacter</name>
    <dbReference type="NCBI Taxonomy" id="2614655"/>
    <lineage>
        <taxon>Bacteria</taxon>
        <taxon>Pseudomonadati</taxon>
        <taxon>Bacteroidota</taxon>
        <taxon>Cytophagia</taxon>
        <taxon>Cytophagales</taxon>
        <taxon>Cytophagaceae</taxon>
        <taxon>Rudanella</taxon>
    </lineage>
</organism>